<protein>
    <submittedName>
        <fullName evidence="1">Uncharacterized protein</fullName>
    </submittedName>
</protein>
<keyword evidence="2" id="KW-1185">Reference proteome</keyword>
<dbReference type="SUPFAM" id="SSF55729">
    <property type="entry name" value="Acyl-CoA N-acyltransferases (Nat)"/>
    <property type="match status" value="1"/>
</dbReference>
<evidence type="ECO:0000313" key="2">
    <source>
        <dbReference type="Proteomes" id="UP000645257"/>
    </source>
</evidence>
<dbReference type="InterPro" id="IPR007434">
    <property type="entry name" value="FemAB-like"/>
</dbReference>
<comment type="caution">
    <text evidence="1">The sequence shown here is derived from an EMBL/GenBank/DDBJ whole genome shotgun (WGS) entry which is preliminary data.</text>
</comment>
<dbReference type="Pfam" id="PF04339">
    <property type="entry name" value="FemAB_like"/>
    <property type="match status" value="1"/>
</dbReference>
<gene>
    <name evidence="1" type="ORF">GCM10011289_07210</name>
</gene>
<name>A0A918NZU2_9NEIS</name>
<sequence length="366" mass="41251">MSGVPAAEWDRLAAGRALVSSSWLVALEDTGCVGDRTGWQPMPLTVGQDGIVAAAPAYIKQHSYGEYVFDWAWAEAWERAGGHYYPKLVVAVPFTPVCGPRLMGDTALRGGVIHALEQQVVDTGLSSAHVLFPGQDEVGALEEAGWLIRHGVQFHWIQRGYRDFGDFLAVLDRDKRKKIRQERRRVGEAGITIRTLEGSEIGAGDWRLFYQCYRQTYLERRSTPYLSLAFFEQVGETLADHMVMFIASKDGRDIAASLCLRDGERLYGRYWGAVESVPCLHFEMCYYQGIEYAIKHGLTCFEGGAQGEHKLARGFDPVRTYSGHYLRDSRFRSAVYAWLQREQSGIDRYVAELFSHSAYKNACHDP</sequence>
<evidence type="ECO:0000313" key="1">
    <source>
        <dbReference type="EMBL" id="GGY07163.1"/>
    </source>
</evidence>
<dbReference type="InterPro" id="IPR016181">
    <property type="entry name" value="Acyl_CoA_acyltransferase"/>
</dbReference>
<proteinExistence type="predicted"/>
<dbReference type="Proteomes" id="UP000645257">
    <property type="component" value="Unassembled WGS sequence"/>
</dbReference>
<dbReference type="Gene3D" id="3.40.630.30">
    <property type="match status" value="1"/>
</dbReference>
<reference evidence="1" key="1">
    <citation type="journal article" date="2014" name="Int. J. Syst. Evol. Microbiol.">
        <title>Complete genome sequence of Corynebacterium casei LMG S-19264T (=DSM 44701T), isolated from a smear-ripened cheese.</title>
        <authorList>
            <consortium name="US DOE Joint Genome Institute (JGI-PGF)"/>
            <person name="Walter F."/>
            <person name="Albersmeier A."/>
            <person name="Kalinowski J."/>
            <person name="Ruckert C."/>
        </authorList>
    </citation>
    <scope>NUCLEOTIDE SEQUENCE</scope>
    <source>
        <strain evidence="1">KCTC 32182</strain>
    </source>
</reference>
<dbReference type="PANTHER" id="PTHR47017">
    <property type="entry name" value="ACYL-COA"/>
    <property type="match status" value="1"/>
</dbReference>
<dbReference type="EMBL" id="BMYX01000002">
    <property type="protein sequence ID" value="GGY07163.1"/>
    <property type="molecule type" value="Genomic_DNA"/>
</dbReference>
<dbReference type="AlphaFoldDB" id="A0A918NZU2"/>
<reference evidence="1" key="2">
    <citation type="submission" date="2020-09" db="EMBL/GenBank/DDBJ databases">
        <authorList>
            <person name="Sun Q."/>
            <person name="Kim S."/>
        </authorList>
    </citation>
    <scope>NUCLEOTIDE SEQUENCE</scope>
    <source>
        <strain evidence="1">KCTC 32182</strain>
    </source>
</reference>
<organism evidence="1 2">
    <name type="scientific">Paludibacterium paludis</name>
    <dbReference type="NCBI Taxonomy" id="1225769"/>
    <lineage>
        <taxon>Bacteria</taxon>
        <taxon>Pseudomonadati</taxon>
        <taxon>Pseudomonadota</taxon>
        <taxon>Betaproteobacteria</taxon>
        <taxon>Neisseriales</taxon>
        <taxon>Chromobacteriaceae</taxon>
        <taxon>Paludibacterium</taxon>
    </lineage>
</organism>
<accession>A0A918NZU2</accession>
<dbReference type="PANTHER" id="PTHR47017:SF1">
    <property type="entry name" value="ACYL-COA"/>
    <property type="match status" value="1"/>
</dbReference>